<organism evidence="1">
    <name type="scientific">freshwater metagenome</name>
    <dbReference type="NCBI Taxonomy" id="449393"/>
    <lineage>
        <taxon>unclassified sequences</taxon>
        <taxon>metagenomes</taxon>
        <taxon>ecological metagenomes</taxon>
    </lineage>
</organism>
<evidence type="ECO:0000313" key="3">
    <source>
        <dbReference type="EMBL" id="CAB4923320.1"/>
    </source>
</evidence>
<evidence type="ECO:0000313" key="2">
    <source>
        <dbReference type="EMBL" id="CAB4836693.1"/>
    </source>
</evidence>
<gene>
    <name evidence="1" type="ORF">UFOPK2754_03388</name>
    <name evidence="2" type="ORF">UFOPK3139_03137</name>
    <name evidence="3" type="ORF">UFOPK3543_02216</name>
    <name evidence="4" type="ORF">UFOPK3967_00260</name>
</gene>
<accession>A0A6J6VUJ5</accession>
<dbReference type="EMBL" id="CAFBMH010000100">
    <property type="protein sequence ID" value="CAB4923320.1"/>
    <property type="molecule type" value="Genomic_DNA"/>
</dbReference>
<name>A0A6J6VUJ5_9ZZZZ</name>
<dbReference type="EMBL" id="CAFABA010000218">
    <property type="protein sequence ID" value="CAB4836693.1"/>
    <property type="molecule type" value="Genomic_DNA"/>
</dbReference>
<dbReference type="EMBL" id="CAEZYR010000233">
    <property type="protein sequence ID" value="CAB4776262.1"/>
    <property type="molecule type" value="Genomic_DNA"/>
</dbReference>
<proteinExistence type="predicted"/>
<protein>
    <submittedName>
        <fullName evidence="1">Unannotated protein</fullName>
    </submittedName>
</protein>
<dbReference type="EMBL" id="CAFBOS010000009">
    <property type="protein sequence ID" value="CAB4979404.1"/>
    <property type="molecule type" value="Genomic_DNA"/>
</dbReference>
<evidence type="ECO:0000313" key="4">
    <source>
        <dbReference type="EMBL" id="CAB4979404.1"/>
    </source>
</evidence>
<sequence>MPDDETPVIAKPDELLALHRIAEELFDVLKRWFDVPDSVPLNLVDVDAVILEMSDPVMIAALAMRKLQALRLLATPGVRTSSDVVLAIVNDLERALVQAPVMRLKLRASTVDWDVAFAQLEVGEHPSRGGHLPHEVTEADPEADYFRELHAGVHAAAFAVFEVSNGEICLLD</sequence>
<reference evidence="1" key="1">
    <citation type="submission" date="2020-05" db="EMBL/GenBank/DDBJ databases">
        <authorList>
            <person name="Chiriac C."/>
            <person name="Salcher M."/>
            <person name="Ghai R."/>
            <person name="Kavagutti S V."/>
        </authorList>
    </citation>
    <scope>NUCLEOTIDE SEQUENCE</scope>
</reference>
<evidence type="ECO:0000313" key="1">
    <source>
        <dbReference type="EMBL" id="CAB4776262.1"/>
    </source>
</evidence>
<dbReference type="AlphaFoldDB" id="A0A6J6VUJ5"/>